<accession>A0A8H4R8I7</accession>
<dbReference type="InterPro" id="IPR051970">
    <property type="entry name" value="TEL2_Regulation"/>
</dbReference>
<feature type="domain" description="Telomere length regulation protein conserved" evidence="3">
    <location>
        <begin position="589"/>
        <end position="700"/>
    </location>
</feature>
<evidence type="ECO:0000259" key="3">
    <source>
        <dbReference type="Pfam" id="PF10193"/>
    </source>
</evidence>
<evidence type="ECO:0000313" key="4">
    <source>
        <dbReference type="EMBL" id="KAF4624096.1"/>
    </source>
</evidence>
<evidence type="ECO:0000256" key="1">
    <source>
        <dbReference type="ARBA" id="ARBA00006133"/>
    </source>
</evidence>
<protein>
    <recommendedName>
        <fullName evidence="3">Telomere length regulation protein conserved domain-containing protein</fullName>
    </recommendedName>
</protein>
<feature type="compositionally biased region" description="Polar residues" evidence="2">
    <location>
        <begin position="715"/>
        <end position="735"/>
    </location>
</feature>
<gene>
    <name evidence="4" type="ORF">G7Y89_g14073</name>
</gene>
<sequence>MEGLLTPVSTIYKPQATTPNEALEILKNEPNYDALISTLRYLRQGNSGFNISSPSPLASQLIHALVSEILPNYWEVLNSSESKVSKKSKKLRSRHSQDLELLLSCLRNVTGLNAIILSLKQHIQLAKETKKVVGGPNAQEILAILFKALTALLEGDETAQEIFHLVWDSSDPAAKKKAIWNEFLGLVGGKILGIAAEAEDIINDLSQSVREESYWVSDSSLFTLWTARNICRWSKDISLNAENDWRCCSELLSKTLRLGHSEKVIHQLLGFILLQSEDEGSHFIKLLDSLSNFEQRNMIFIIFQVISKYYISADITTEADSSWWKSDAKPISGAVKLVKVLIAGEESRKTQVLAWLTSSSGAGVGEGIAIRRAVIAALAEDKSDIETVLEKSIQQIGDKLYINHTPTMQQEAHTQVLLLAAGYVHRKAPLRLAMMMRSGSHLNAVSNRLAASSPRARFLGMAIGEALSSLVDKGDKRMDFKVDEMSSADGKWYKSLVNVADTVGSLDSLKLETMPAQQRKFKPQLTKPAKKATPMSGTSKIISIEEVETDEEKEESDDEDLVPYRKPDSDAEDSDEDATNIVRNKPTAPVYIRDLITYLRNTEDYDRQKLGLATAAPLIRRKTNFGTEVSIHAEELATLLVGLQDKYDMDDFQDMRLQGMIAILIALPSKMGPWFSKTFFDGDYSLSQRASILTTLGLGARELAGYGSVDKKPHPQQTPRSSNLPLQNPPSTHAQNLLLRKTTP</sequence>
<dbReference type="OrthoDB" id="10258062at2759"/>
<feature type="region of interest" description="Disordered" evidence="2">
    <location>
        <begin position="706"/>
        <end position="744"/>
    </location>
</feature>
<feature type="compositionally biased region" description="Acidic residues" evidence="2">
    <location>
        <begin position="545"/>
        <end position="561"/>
    </location>
</feature>
<dbReference type="GO" id="GO:0051879">
    <property type="term" value="F:Hsp90 protein binding"/>
    <property type="evidence" value="ECO:0007669"/>
    <property type="project" value="TreeGrafter"/>
</dbReference>
<organism evidence="4 5">
    <name type="scientific">Cudoniella acicularis</name>
    <dbReference type="NCBI Taxonomy" id="354080"/>
    <lineage>
        <taxon>Eukaryota</taxon>
        <taxon>Fungi</taxon>
        <taxon>Dikarya</taxon>
        <taxon>Ascomycota</taxon>
        <taxon>Pezizomycotina</taxon>
        <taxon>Leotiomycetes</taxon>
        <taxon>Helotiales</taxon>
        <taxon>Tricladiaceae</taxon>
        <taxon>Cudoniella</taxon>
    </lineage>
</organism>
<dbReference type="Gene3D" id="1.25.40.720">
    <property type="entry name" value="Telomere length regulation protein 2, C-terminal domain"/>
    <property type="match status" value="1"/>
</dbReference>
<proteinExistence type="inferred from homology"/>
<feature type="region of interest" description="Disordered" evidence="2">
    <location>
        <begin position="517"/>
        <end position="578"/>
    </location>
</feature>
<reference evidence="4 5" key="1">
    <citation type="submission" date="2020-03" db="EMBL/GenBank/DDBJ databases">
        <title>Draft Genome Sequence of Cudoniella acicularis.</title>
        <authorList>
            <person name="Buettner E."/>
            <person name="Kellner H."/>
        </authorList>
    </citation>
    <scope>NUCLEOTIDE SEQUENCE [LARGE SCALE GENOMIC DNA]</scope>
    <source>
        <strain evidence="4 5">DSM 108380</strain>
    </source>
</reference>
<dbReference type="Proteomes" id="UP000566819">
    <property type="component" value="Unassembled WGS sequence"/>
</dbReference>
<dbReference type="GO" id="GO:0051083">
    <property type="term" value="P:'de novo' cotranslational protein folding"/>
    <property type="evidence" value="ECO:0007669"/>
    <property type="project" value="TreeGrafter"/>
</dbReference>
<comment type="similarity">
    <text evidence="1">Belongs to the TEL2 family.</text>
</comment>
<dbReference type="EMBL" id="JAAMPI010001772">
    <property type="protein sequence ID" value="KAF4624096.1"/>
    <property type="molecule type" value="Genomic_DNA"/>
</dbReference>
<dbReference type="Pfam" id="PF10193">
    <property type="entry name" value="Telomere_reg-2"/>
    <property type="match status" value="1"/>
</dbReference>
<dbReference type="FunFam" id="1.25.40.720:FF:000004">
    <property type="entry name" value="WGS project CABT00000000 data, contig 2.6"/>
    <property type="match status" value="1"/>
</dbReference>
<dbReference type="PANTHER" id="PTHR15830">
    <property type="entry name" value="TELOMERE LENGTH REGULATION PROTEIN TEL2 FAMILY MEMBER"/>
    <property type="match status" value="1"/>
</dbReference>
<evidence type="ECO:0000256" key="2">
    <source>
        <dbReference type="SAM" id="MobiDB-lite"/>
    </source>
</evidence>
<keyword evidence="5" id="KW-1185">Reference proteome</keyword>
<dbReference type="GO" id="GO:0005829">
    <property type="term" value="C:cytosol"/>
    <property type="evidence" value="ECO:0007669"/>
    <property type="project" value="TreeGrafter"/>
</dbReference>
<dbReference type="InterPro" id="IPR019337">
    <property type="entry name" value="Telomere_length_regulation_dom"/>
</dbReference>
<dbReference type="AlphaFoldDB" id="A0A8H4R8I7"/>
<dbReference type="GO" id="GO:0042162">
    <property type="term" value="F:telomeric DNA binding"/>
    <property type="evidence" value="ECO:0007669"/>
    <property type="project" value="TreeGrafter"/>
</dbReference>
<dbReference type="PANTHER" id="PTHR15830:SF10">
    <property type="entry name" value="TELOMERE LENGTH REGULATION PROTEIN TEL2 HOMOLOG"/>
    <property type="match status" value="1"/>
</dbReference>
<evidence type="ECO:0000313" key="5">
    <source>
        <dbReference type="Proteomes" id="UP000566819"/>
    </source>
</evidence>
<name>A0A8H4R8I7_9HELO</name>
<dbReference type="InterPro" id="IPR038528">
    <property type="entry name" value="TEL2_C_sf"/>
</dbReference>
<comment type="caution">
    <text evidence="4">The sequence shown here is derived from an EMBL/GenBank/DDBJ whole genome shotgun (WGS) entry which is preliminary data.</text>
</comment>